<comment type="caution">
    <text evidence="1">The sequence shown here is derived from an EMBL/GenBank/DDBJ whole genome shotgun (WGS) entry which is preliminary data.</text>
</comment>
<gene>
    <name evidence="1" type="ORF">CFL01nite_20370</name>
</gene>
<evidence type="ECO:0000313" key="2">
    <source>
        <dbReference type="Proteomes" id="UP000315353"/>
    </source>
</evidence>
<reference evidence="1 2" key="1">
    <citation type="submission" date="2019-06" db="EMBL/GenBank/DDBJ databases">
        <title>Whole genome shotgun sequence of Corynebacterium flavescens NBRC 14136.</title>
        <authorList>
            <person name="Hosoyama A."/>
            <person name="Uohara A."/>
            <person name="Ohji S."/>
            <person name="Ichikawa N."/>
        </authorList>
    </citation>
    <scope>NUCLEOTIDE SEQUENCE [LARGE SCALE GENOMIC DNA]</scope>
    <source>
        <strain evidence="1 2">NBRC 14136</strain>
    </source>
</reference>
<name>A0AB73B9V6_CORFL</name>
<protein>
    <submittedName>
        <fullName evidence="1">Uncharacterized protein</fullName>
    </submittedName>
</protein>
<accession>A0AB73B9V6</accession>
<evidence type="ECO:0000313" key="1">
    <source>
        <dbReference type="EMBL" id="GEB98542.1"/>
    </source>
</evidence>
<dbReference type="AlphaFoldDB" id="A0AB73B9V6"/>
<proteinExistence type="predicted"/>
<dbReference type="Proteomes" id="UP000315353">
    <property type="component" value="Unassembled WGS sequence"/>
</dbReference>
<dbReference type="EMBL" id="BJNB01000039">
    <property type="protein sequence ID" value="GEB98542.1"/>
    <property type="molecule type" value="Genomic_DNA"/>
</dbReference>
<organism evidence="1 2">
    <name type="scientific">Corynebacterium flavescens</name>
    <dbReference type="NCBI Taxonomy" id="28028"/>
    <lineage>
        <taxon>Bacteria</taxon>
        <taxon>Bacillati</taxon>
        <taxon>Actinomycetota</taxon>
        <taxon>Actinomycetes</taxon>
        <taxon>Mycobacteriales</taxon>
        <taxon>Corynebacteriaceae</taxon>
        <taxon>Corynebacterium</taxon>
    </lineage>
</organism>
<sequence length="83" mass="8868">MSASSLIVGSGSAAGSELVDEATEEEVVLMVDDFEDDVVEVSVVDVLGSDSSALPQAVSETATAEMRQKMERRLFMPKAFRRG</sequence>